<dbReference type="KEGG" id="niy:FQ775_01195"/>
<keyword evidence="3" id="KW-1185">Reference proteome</keyword>
<dbReference type="RefSeq" id="WP_146297747.1">
    <property type="nucleotide sequence ID" value="NZ_CP042301.2"/>
</dbReference>
<name>A0A5B8KU73_9HYPH</name>
<dbReference type="Proteomes" id="UP000321389">
    <property type="component" value="Chromosome"/>
</dbReference>
<feature type="transmembrane region" description="Helical" evidence="1">
    <location>
        <begin position="6"/>
        <end position="25"/>
    </location>
</feature>
<evidence type="ECO:0000313" key="2">
    <source>
        <dbReference type="EMBL" id="QDY99097.1"/>
    </source>
</evidence>
<reference evidence="2" key="1">
    <citation type="submission" date="2020-04" db="EMBL/GenBank/DDBJ databases">
        <title>Nitratireductor sp. nov. isolated from mangrove soil.</title>
        <authorList>
            <person name="Ye Y."/>
        </authorList>
    </citation>
    <scope>NUCLEOTIDE SEQUENCE</scope>
    <source>
        <strain evidence="2">SY7</strain>
    </source>
</reference>
<proteinExistence type="predicted"/>
<keyword evidence="1" id="KW-0812">Transmembrane</keyword>
<dbReference type="EMBL" id="CP042301">
    <property type="protein sequence ID" value="QDY99097.1"/>
    <property type="molecule type" value="Genomic_DNA"/>
</dbReference>
<dbReference type="AlphaFoldDB" id="A0A5B8KU73"/>
<sequence>MNAVLKILVAAACCIVIAVGGLYLWRQWEAKQAAKAEAAMLQEARSELFRLSEAKPDETDKVRRVCELVDDNWRAVDSEDYARKVVNTCRRLGFL</sequence>
<evidence type="ECO:0000313" key="3">
    <source>
        <dbReference type="Proteomes" id="UP000321389"/>
    </source>
</evidence>
<accession>A0A5B8KU73</accession>
<protein>
    <submittedName>
        <fullName evidence="2">Uncharacterized protein</fullName>
    </submittedName>
</protein>
<evidence type="ECO:0000256" key="1">
    <source>
        <dbReference type="SAM" id="Phobius"/>
    </source>
</evidence>
<organism evidence="2 3">
    <name type="scientific">Nitratireductor mangrovi</name>
    <dbReference type="NCBI Taxonomy" id="2599600"/>
    <lineage>
        <taxon>Bacteria</taxon>
        <taxon>Pseudomonadati</taxon>
        <taxon>Pseudomonadota</taxon>
        <taxon>Alphaproteobacteria</taxon>
        <taxon>Hyphomicrobiales</taxon>
        <taxon>Phyllobacteriaceae</taxon>
        <taxon>Nitratireductor</taxon>
    </lineage>
</organism>
<gene>
    <name evidence="2" type="ORF">FQ775_01195</name>
</gene>
<keyword evidence="1" id="KW-1133">Transmembrane helix</keyword>
<keyword evidence="1" id="KW-0472">Membrane</keyword>